<evidence type="ECO:0000256" key="2">
    <source>
        <dbReference type="SAM" id="SignalP"/>
    </source>
</evidence>
<evidence type="ECO:0000313" key="5">
    <source>
        <dbReference type="Proteomes" id="UP001501523"/>
    </source>
</evidence>
<feature type="signal peptide" evidence="2">
    <location>
        <begin position="1"/>
        <end position="24"/>
    </location>
</feature>
<feature type="domain" description="Phosphatidic acid phosphatase type 2/haloperoxidase" evidence="3">
    <location>
        <begin position="123"/>
        <end position="219"/>
    </location>
</feature>
<dbReference type="InterPro" id="IPR036938">
    <property type="entry name" value="PAP2/HPO_sf"/>
</dbReference>
<dbReference type="PIRSF" id="PIRSF000897">
    <property type="entry name" value="Acid_Ptase_ClsA"/>
    <property type="match status" value="1"/>
</dbReference>
<keyword evidence="2" id="KW-0732">Signal</keyword>
<name>A0ABN1ISM0_9GAMM</name>
<keyword evidence="5" id="KW-1185">Reference proteome</keyword>
<keyword evidence="1" id="KW-0378">Hydrolase</keyword>
<dbReference type="RefSeq" id="WP_343792595.1">
    <property type="nucleotide sequence ID" value="NZ_BAAAEU010000024.1"/>
</dbReference>
<dbReference type="Pfam" id="PF01569">
    <property type="entry name" value="PAP2"/>
    <property type="match status" value="1"/>
</dbReference>
<comment type="catalytic activity">
    <reaction evidence="1">
        <text>a phosphate monoester + H2O = an alcohol + phosphate</text>
        <dbReference type="Rhea" id="RHEA:15017"/>
        <dbReference type="ChEBI" id="CHEBI:15377"/>
        <dbReference type="ChEBI" id="CHEBI:30879"/>
        <dbReference type="ChEBI" id="CHEBI:43474"/>
        <dbReference type="ChEBI" id="CHEBI:67140"/>
        <dbReference type="EC" id="3.1.3.2"/>
    </reaction>
</comment>
<evidence type="ECO:0000313" key="4">
    <source>
        <dbReference type="EMBL" id="GAA0720578.1"/>
    </source>
</evidence>
<accession>A0ABN1ISM0</accession>
<reference evidence="4 5" key="1">
    <citation type="journal article" date="2019" name="Int. J. Syst. Evol. Microbiol.">
        <title>The Global Catalogue of Microorganisms (GCM) 10K type strain sequencing project: providing services to taxonomists for standard genome sequencing and annotation.</title>
        <authorList>
            <consortium name="The Broad Institute Genomics Platform"/>
            <consortium name="The Broad Institute Genome Sequencing Center for Infectious Disease"/>
            <person name="Wu L."/>
            <person name="Ma J."/>
        </authorList>
    </citation>
    <scope>NUCLEOTIDE SEQUENCE [LARGE SCALE GENOMIC DNA]</scope>
    <source>
        <strain evidence="4 5">JCM 15421</strain>
    </source>
</reference>
<sequence>MFRTHPRLNTALALALLLAGSVHARDAQHTDHPHYLDDTQLHAAVALLPPPSPPGSAEDVADQSVTFQVYTTRSAEQAALAKKEESFDAFAFAAVLGPDFNPQRLPRTAALFAAVKKDVAAAKNEAKQTWRRERPCPVNSCQWDPEGDASDWKNRDYSYPSGHATRATVFAILLGKLFPQRADALDRYARDVDWRRVVRGVHTPQDIYAGRVLGQALARDFLASASLQRDLKLAATEIAAAGIAGSDAGKVH</sequence>
<gene>
    <name evidence="4" type="ORF">GCM10009105_30130</name>
</gene>
<dbReference type="Proteomes" id="UP001501523">
    <property type="component" value="Unassembled WGS sequence"/>
</dbReference>
<dbReference type="Gene3D" id="1.20.144.10">
    <property type="entry name" value="Phosphatidic acid phosphatase type 2/haloperoxidase"/>
    <property type="match status" value="1"/>
</dbReference>
<dbReference type="InterPro" id="IPR001011">
    <property type="entry name" value="Acid_Pase_classA_bac"/>
</dbReference>
<proteinExistence type="inferred from homology"/>
<organism evidence="4 5">
    <name type="scientific">Dokdonella soli</name>
    <dbReference type="NCBI Taxonomy" id="529810"/>
    <lineage>
        <taxon>Bacteria</taxon>
        <taxon>Pseudomonadati</taxon>
        <taxon>Pseudomonadota</taxon>
        <taxon>Gammaproteobacteria</taxon>
        <taxon>Lysobacterales</taxon>
        <taxon>Rhodanobacteraceae</taxon>
        <taxon>Dokdonella</taxon>
    </lineage>
</organism>
<feature type="chain" id="PRO_5046372422" description="Acid phosphatase" evidence="2">
    <location>
        <begin position="25"/>
        <end position="252"/>
    </location>
</feature>
<dbReference type="EMBL" id="BAAAEU010000024">
    <property type="protein sequence ID" value="GAA0720578.1"/>
    <property type="molecule type" value="Genomic_DNA"/>
</dbReference>
<evidence type="ECO:0000256" key="1">
    <source>
        <dbReference type="PIRNR" id="PIRNR000897"/>
    </source>
</evidence>
<dbReference type="EC" id="3.1.3.2" evidence="1"/>
<protein>
    <recommendedName>
        <fullName evidence="1">Acid phosphatase</fullName>
        <ecNumber evidence="1">3.1.3.2</ecNumber>
    </recommendedName>
</protein>
<dbReference type="SUPFAM" id="SSF48317">
    <property type="entry name" value="Acid phosphatase/Vanadium-dependent haloperoxidase"/>
    <property type="match status" value="1"/>
</dbReference>
<evidence type="ECO:0000259" key="3">
    <source>
        <dbReference type="Pfam" id="PF01569"/>
    </source>
</evidence>
<dbReference type="InterPro" id="IPR000326">
    <property type="entry name" value="PAP2/HPO"/>
</dbReference>
<comment type="caution">
    <text evidence="4">The sequence shown here is derived from an EMBL/GenBank/DDBJ whole genome shotgun (WGS) entry which is preliminary data.</text>
</comment>
<comment type="similarity">
    <text evidence="1">Belongs to the class A bacterial acid phosphatase family.</text>
</comment>